<evidence type="ECO:0000256" key="1">
    <source>
        <dbReference type="SAM" id="SignalP"/>
    </source>
</evidence>
<name>A0A9W9H8U3_9EURO</name>
<proteinExistence type="predicted"/>
<feature type="signal peptide" evidence="1">
    <location>
        <begin position="1"/>
        <end position="19"/>
    </location>
</feature>
<feature type="chain" id="PRO_5041194797" evidence="1">
    <location>
        <begin position="20"/>
        <end position="116"/>
    </location>
</feature>
<dbReference type="AlphaFoldDB" id="A0A9W9H8U3"/>
<reference evidence="2" key="1">
    <citation type="submission" date="2022-12" db="EMBL/GenBank/DDBJ databases">
        <authorList>
            <person name="Petersen C."/>
        </authorList>
    </citation>
    <scope>NUCLEOTIDE SEQUENCE</scope>
    <source>
        <strain evidence="2">IBT 21472</strain>
    </source>
</reference>
<comment type="caution">
    <text evidence="2">The sequence shown here is derived from an EMBL/GenBank/DDBJ whole genome shotgun (WGS) entry which is preliminary data.</text>
</comment>
<dbReference type="OrthoDB" id="4691160at2759"/>
<evidence type="ECO:0000313" key="2">
    <source>
        <dbReference type="EMBL" id="KAJ5316167.1"/>
    </source>
</evidence>
<accession>A0A9W9H8U3</accession>
<organism evidence="2 3">
    <name type="scientific">Penicillium atrosanguineum</name>
    <dbReference type="NCBI Taxonomy" id="1132637"/>
    <lineage>
        <taxon>Eukaryota</taxon>
        <taxon>Fungi</taxon>
        <taxon>Dikarya</taxon>
        <taxon>Ascomycota</taxon>
        <taxon>Pezizomycotina</taxon>
        <taxon>Eurotiomycetes</taxon>
        <taxon>Eurotiomycetidae</taxon>
        <taxon>Eurotiales</taxon>
        <taxon>Aspergillaceae</taxon>
        <taxon>Penicillium</taxon>
    </lineage>
</organism>
<keyword evidence="1" id="KW-0732">Signal</keyword>
<gene>
    <name evidence="2" type="ORF">N7476_006474</name>
</gene>
<evidence type="ECO:0000313" key="3">
    <source>
        <dbReference type="Proteomes" id="UP001147746"/>
    </source>
</evidence>
<reference evidence="2" key="2">
    <citation type="journal article" date="2023" name="IMA Fungus">
        <title>Comparative genomic study of the Penicillium genus elucidates a diverse pangenome and 15 lateral gene transfer events.</title>
        <authorList>
            <person name="Petersen C."/>
            <person name="Sorensen T."/>
            <person name="Nielsen M.R."/>
            <person name="Sondergaard T.E."/>
            <person name="Sorensen J.L."/>
            <person name="Fitzpatrick D.A."/>
            <person name="Frisvad J.C."/>
            <person name="Nielsen K.L."/>
        </authorList>
    </citation>
    <scope>NUCLEOTIDE SEQUENCE</scope>
    <source>
        <strain evidence="2">IBT 21472</strain>
    </source>
</reference>
<sequence>MHFTTIIASIAALAMSASAAPAPAAYTRYAQLRLYGEPGCSAQNLGELGIYDINQCQSFGDIDTIRSVSFEANTPGCTLHVYNDVTCHLSDHVVTTVPACVSGDKSYGSYELRCDF</sequence>
<dbReference type="Proteomes" id="UP001147746">
    <property type="component" value="Unassembled WGS sequence"/>
</dbReference>
<dbReference type="EMBL" id="JAPZBO010000005">
    <property type="protein sequence ID" value="KAJ5316167.1"/>
    <property type="molecule type" value="Genomic_DNA"/>
</dbReference>
<keyword evidence="3" id="KW-1185">Reference proteome</keyword>
<protein>
    <submittedName>
        <fullName evidence="2">Uncharacterized protein</fullName>
    </submittedName>
</protein>